<organism evidence="1">
    <name type="scientific">Pararge aegeria</name>
    <name type="common">speckled wood butterfly</name>
    <dbReference type="NCBI Taxonomy" id="116150"/>
    <lineage>
        <taxon>Eukaryota</taxon>
        <taxon>Metazoa</taxon>
        <taxon>Ecdysozoa</taxon>
        <taxon>Arthropoda</taxon>
        <taxon>Hexapoda</taxon>
        <taxon>Insecta</taxon>
        <taxon>Pterygota</taxon>
        <taxon>Neoptera</taxon>
        <taxon>Endopterygota</taxon>
        <taxon>Lepidoptera</taxon>
        <taxon>Glossata</taxon>
        <taxon>Ditrysia</taxon>
        <taxon>Papilionoidea</taxon>
        <taxon>Nymphalidae</taxon>
        <taxon>Satyrinae</taxon>
        <taxon>Satyrini</taxon>
        <taxon>Parargina</taxon>
        <taxon>Pararge</taxon>
    </lineage>
</organism>
<name>S4P740_9NEOP</name>
<evidence type="ECO:0000313" key="1">
    <source>
        <dbReference type="EMBL" id="JAA85989.1"/>
    </source>
</evidence>
<sequence>MFSTQLIEFKSPCRTILYILMAVLFGKSMDYSFLHHHLSQPINVRILGSCLFSQFGGFIRLVGLNYFYHKTSNNISCR</sequence>
<accession>S4P740</accession>
<reference evidence="1" key="2">
    <citation type="submission" date="2013-05" db="EMBL/GenBank/DDBJ databases">
        <authorList>
            <person name="Carter J.-M."/>
            <person name="Baker S.C."/>
            <person name="Pink R."/>
            <person name="Carter D.R.F."/>
            <person name="Collins A."/>
            <person name="Tomlin J."/>
            <person name="Gibbs M."/>
            <person name="Breuker C.J."/>
        </authorList>
    </citation>
    <scope>NUCLEOTIDE SEQUENCE</scope>
    <source>
        <tissue evidence="1">Ovary</tissue>
    </source>
</reference>
<protein>
    <submittedName>
        <fullName evidence="1">Uncharacterized protein</fullName>
    </submittedName>
</protein>
<dbReference type="AlphaFoldDB" id="S4P740"/>
<dbReference type="EMBL" id="GAIX01006571">
    <property type="protein sequence ID" value="JAA85989.1"/>
    <property type="molecule type" value="Transcribed_RNA"/>
</dbReference>
<proteinExistence type="predicted"/>
<reference evidence="1" key="1">
    <citation type="journal article" date="2013" name="BMC Genomics">
        <title>Unscrambling butterfly oogenesis.</title>
        <authorList>
            <person name="Carter J.M."/>
            <person name="Baker S.C."/>
            <person name="Pink R."/>
            <person name="Carter D.R."/>
            <person name="Collins A."/>
            <person name="Tomlin J."/>
            <person name="Gibbs M."/>
            <person name="Breuker C.J."/>
        </authorList>
    </citation>
    <scope>NUCLEOTIDE SEQUENCE</scope>
    <source>
        <tissue evidence="1">Ovary</tissue>
    </source>
</reference>